<dbReference type="Proteomes" id="UP000030520">
    <property type="component" value="Unassembled WGS sequence"/>
</dbReference>
<gene>
    <name evidence="1" type="ORF">NL53_00575</name>
</gene>
<sequence length="371" mass="41601">MRDLIVFGEDFGGLPSSTQHLITRLAHDRRVLWVNSIGLRQPRLSKNDIGRAWNKLLGKAKQGYQTSSQQHPNIHVANIKTIPAPSSAFARAIAKQLMVSQLKPIIKMLQLKDPILWTSLPTAADVCGHLNESAVVYYCGDDFTSLAGVDHDVVREHELDLVSHANLVLAASDKLCLKFPRAKTHFLPHGVDVSLFTKPHPRALDLPSSGKPIAGFYGSLSNWLDYKMLDQLCKQHTDWEFVFIGPLELSHNPLPRLPNVHYLGAKAHHELPQYSQHWTVGLLPFLLNDQIRACSPLKLKEYLAAGSAVISSPFPAAYPYQNQLQFAQTVNEFSAALDRVQQQPSKQPHMHFIDESWDSRSIELSRLLEAI</sequence>
<evidence type="ECO:0000313" key="1">
    <source>
        <dbReference type="EMBL" id="KHA62587.1"/>
    </source>
</evidence>
<dbReference type="Gene3D" id="3.40.50.11010">
    <property type="match status" value="1"/>
</dbReference>
<proteinExistence type="predicted"/>
<evidence type="ECO:0000313" key="2">
    <source>
        <dbReference type="Proteomes" id="UP000030520"/>
    </source>
</evidence>
<protein>
    <submittedName>
        <fullName evidence="1">Glycosyl transferase</fullName>
    </submittedName>
</protein>
<dbReference type="SUPFAM" id="SSF53756">
    <property type="entry name" value="UDP-Glycosyltransferase/glycogen phosphorylase"/>
    <property type="match status" value="1"/>
</dbReference>
<dbReference type="RefSeq" id="WP_038211955.1">
    <property type="nucleotide sequence ID" value="NZ_JRWM01000001.1"/>
</dbReference>
<dbReference type="EMBL" id="JRWM01000001">
    <property type="protein sequence ID" value="KHA62587.1"/>
    <property type="molecule type" value="Genomic_DNA"/>
</dbReference>
<keyword evidence="1" id="KW-0808">Transferase</keyword>
<keyword evidence="2" id="KW-1185">Reference proteome</keyword>
<name>A0ABR4YHU3_9VIBR</name>
<reference evidence="1 2" key="1">
    <citation type="submission" date="2014-10" db="EMBL/GenBank/DDBJ databases">
        <title>Genome sequencing of Vibrio variabilis T01.</title>
        <authorList>
            <person name="Chan K.-G."/>
            <person name="Mohamad N.I."/>
        </authorList>
    </citation>
    <scope>NUCLEOTIDE SEQUENCE [LARGE SCALE GENOMIC DNA]</scope>
    <source>
        <strain evidence="1 2">T01</strain>
    </source>
</reference>
<comment type="caution">
    <text evidence="1">The sequence shown here is derived from an EMBL/GenBank/DDBJ whole genome shotgun (WGS) entry which is preliminary data.</text>
</comment>
<accession>A0ABR4YHU3</accession>
<organism evidence="1 2">
    <name type="scientific">Vibrio variabilis</name>
    <dbReference type="NCBI Taxonomy" id="990271"/>
    <lineage>
        <taxon>Bacteria</taxon>
        <taxon>Pseudomonadati</taxon>
        <taxon>Pseudomonadota</taxon>
        <taxon>Gammaproteobacteria</taxon>
        <taxon>Vibrionales</taxon>
        <taxon>Vibrionaceae</taxon>
        <taxon>Vibrio</taxon>
    </lineage>
</organism>
<dbReference type="GO" id="GO:0016740">
    <property type="term" value="F:transferase activity"/>
    <property type="evidence" value="ECO:0007669"/>
    <property type="project" value="UniProtKB-KW"/>
</dbReference>
<dbReference type="Gene3D" id="3.40.50.2000">
    <property type="entry name" value="Glycogen Phosphorylase B"/>
    <property type="match status" value="1"/>
</dbReference>